<dbReference type="RefSeq" id="WP_007995394.1">
    <property type="nucleotide sequence ID" value="NZ_AOJJ01000061.1"/>
</dbReference>
<organism evidence="1 2">
    <name type="scientific">Halorubrum distributum JCM 13916</name>
    <dbReference type="NCBI Taxonomy" id="1230455"/>
    <lineage>
        <taxon>Archaea</taxon>
        <taxon>Methanobacteriati</taxon>
        <taxon>Methanobacteriota</taxon>
        <taxon>Stenosarchaea group</taxon>
        <taxon>Halobacteria</taxon>
        <taxon>Halobacteriales</taxon>
        <taxon>Haloferacaceae</taxon>
        <taxon>Halorubrum</taxon>
        <taxon>Halorubrum distributum group</taxon>
    </lineage>
</organism>
<proteinExistence type="predicted"/>
<evidence type="ECO:0000313" key="1">
    <source>
        <dbReference type="EMBL" id="EMA70911.1"/>
    </source>
</evidence>
<protein>
    <recommendedName>
        <fullName evidence="3">SipW-cognate class signal peptide</fullName>
    </recommendedName>
</protein>
<dbReference type="PROSITE" id="PS51318">
    <property type="entry name" value="TAT"/>
    <property type="match status" value="1"/>
</dbReference>
<comment type="caution">
    <text evidence="1">The sequence shown here is derived from an EMBL/GenBank/DDBJ whole genome shotgun (WGS) entry which is preliminary data.</text>
</comment>
<evidence type="ECO:0000313" key="2">
    <source>
        <dbReference type="Proteomes" id="UP000011528"/>
    </source>
</evidence>
<name>M0PLG3_9EURY</name>
<dbReference type="InterPro" id="IPR023833">
    <property type="entry name" value="Signal_pept_SipW-depend-type"/>
</dbReference>
<gene>
    <name evidence="1" type="ORF">C462_09447</name>
</gene>
<sequence>MNDDKIGLSRRKMLVGLGAVGVASAGAGIGTTAYFNDTETFEDNTLTAGSLDLFVHVDYSEDQGSYAQYSTQPGTFIDGNVMGGGDGEPLSIQVSDLKPGDSGEGEFCFSIVDNPAYMWMCGELTANDENGMTEPEMDDDETPGGDLADAMQVTVSYCTDDGDGGNDIGDEIVSGSLRDVMLALRAGVPLSSDGDANAPLADRPTFDGVTEPFTDGEPNVDEQCVCFEWFVPTSVENEIQTDSVMFDFEFYAVQARHNDGTHNPCVEFDTVLTTDSGPGVDRDGDEQAEAEGSWLTARVSSGPTTVVQVELDGDVYGSGAGEWPSNPNSYVVEANFDVDTDGLGESPNDDFRFGFGGSSAGARVGGVGNSTSGASGPGGYIRRNIGTGGNNNRFDTAAEDAPGFLAVESADQLTYTFVIDWTSGLPSLSSVPTQFTVNEVFAGDGGEGVAAIPNSSNDGRGAIDNVTDASGVINV</sequence>
<dbReference type="EMBL" id="AOJJ01000061">
    <property type="protein sequence ID" value="EMA70911.1"/>
    <property type="molecule type" value="Genomic_DNA"/>
</dbReference>
<dbReference type="Proteomes" id="UP000011528">
    <property type="component" value="Unassembled WGS sequence"/>
</dbReference>
<dbReference type="AlphaFoldDB" id="M0PLG3"/>
<reference evidence="1 2" key="1">
    <citation type="journal article" date="2014" name="PLoS Genet.">
        <title>Phylogenetically driven sequencing of extremely halophilic archaea reveals strategies for static and dynamic osmo-response.</title>
        <authorList>
            <person name="Becker E.A."/>
            <person name="Seitzer P.M."/>
            <person name="Tritt A."/>
            <person name="Larsen D."/>
            <person name="Krusor M."/>
            <person name="Yao A.I."/>
            <person name="Wu D."/>
            <person name="Madern D."/>
            <person name="Eisen J.A."/>
            <person name="Darling A.E."/>
            <person name="Facciotti M.T."/>
        </authorList>
    </citation>
    <scope>NUCLEOTIDE SEQUENCE [LARGE SCALE GENOMIC DNA]</scope>
    <source>
        <strain evidence="1 2">JCM 13916</strain>
    </source>
</reference>
<dbReference type="STRING" id="1230455.C462_09447"/>
<evidence type="ECO:0008006" key="3">
    <source>
        <dbReference type="Google" id="ProtNLM"/>
    </source>
</evidence>
<dbReference type="PATRIC" id="fig|1230455.3.peg.1813"/>
<dbReference type="InterPro" id="IPR006311">
    <property type="entry name" value="TAT_signal"/>
</dbReference>
<accession>M0PLG3</accession>
<dbReference type="NCBIfam" id="TIGR04088">
    <property type="entry name" value="cognate_SipW"/>
    <property type="match status" value="1"/>
</dbReference>